<keyword evidence="1" id="KW-0472">Membrane</keyword>
<organism evidence="3 4">
    <name type="scientific">Gemmata massiliana</name>
    <dbReference type="NCBI Taxonomy" id="1210884"/>
    <lineage>
        <taxon>Bacteria</taxon>
        <taxon>Pseudomonadati</taxon>
        <taxon>Planctomycetota</taxon>
        <taxon>Planctomycetia</taxon>
        <taxon>Gemmatales</taxon>
        <taxon>Gemmataceae</taxon>
        <taxon>Gemmata</taxon>
    </lineage>
</organism>
<proteinExistence type="predicted"/>
<dbReference type="RefSeq" id="WP_162668177.1">
    <property type="nucleotide sequence ID" value="NZ_LR593886.1"/>
</dbReference>
<feature type="signal peptide" evidence="2">
    <location>
        <begin position="1"/>
        <end position="24"/>
    </location>
</feature>
<keyword evidence="4" id="KW-1185">Reference proteome</keyword>
<name>A0A6P2D067_9BACT</name>
<evidence type="ECO:0000313" key="3">
    <source>
        <dbReference type="EMBL" id="VTR93454.1"/>
    </source>
</evidence>
<gene>
    <name evidence="3" type="ORF">SOIL9_42600</name>
</gene>
<dbReference type="Proteomes" id="UP000464178">
    <property type="component" value="Chromosome"/>
</dbReference>
<evidence type="ECO:0000256" key="1">
    <source>
        <dbReference type="SAM" id="Phobius"/>
    </source>
</evidence>
<feature type="chain" id="PRO_5026865276" evidence="2">
    <location>
        <begin position="25"/>
        <end position="88"/>
    </location>
</feature>
<dbReference type="AlphaFoldDB" id="A0A6P2D067"/>
<protein>
    <submittedName>
        <fullName evidence="3">Uncharacterized protein</fullName>
    </submittedName>
</protein>
<evidence type="ECO:0000313" key="4">
    <source>
        <dbReference type="Proteomes" id="UP000464178"/>
    </source>
</evidence>
<dbReference type="KEGG" id="gms:SOIL9_42600"/>
<keyword evidence="2" id="KW-0732">Signal</keyword>
<reference evidence="3 4" key="1">
    <citation type="submission" date="2019-05" db="EMBL/GenBank/DDBJ databases">
        <authorList>
            <consortium name="Science for Life Laboratories"/>
        </authorList>
    </citation>
    <scope>NUCLEOTIDE SEQUENCE [LARGE SCALE GENOMIC DNA]</scope>
    <source>
        <strain evidence="3">Soil9</strain>
    </source>
</reference>
<keyword evidence="1" id="KW-0812">Transmembrane</keyword>
<keyword evidence="1" id="KW-1133">Transmembrane helix</keyword>
<dbReference type="EMBL" id="LR593886">
    <property type="protein sequence ID" value="VTR93454.1"/>
    <property type="molecule type" value="Genomic_DNA"/>
</dbReference>
<evidence type="ECO:0000256" key="2">
    <source>
        <dbReference type="SAM" id="SignalP"/>
    </source>
</evidence>
<accession>A0A6P2D067</accession>
<feature type="transmembrane region" description="Helical" evidence="1">
    <location>
        <begin position="48"/>
        <end position="72"/>
    </location>
</feature>
<sequence length="88" mass="9298">MTRSLVLGWSACLGLALSPLIAFADIPPGPSPSKNRNFPATDQPRRGLFRSCGSGMGAGLAGIGLAWGTFWIGSRLANRTRNGSRPRE</sequence>